<feature type="region of interest" description="Disordered" evidence="1">
    <location>
        <begin position="1693"/>
        <end position="1716"/>
    </location>
</feature>
<feature type="domain" description="Protein kinase" evidence="2">
    <location>
        <begin position="1964"/>
        <end position="2293"/>
    </location>
</feature>
<dbReference type="InterPro" id="IPR000719">
    <property type="entry name" value="Prot_kinase_dom"/>
</dbReference>
<dbReference type="Gene3D" id="1.25.40.90">
    <property type="match status" value="1"/>
</dbReference>
<dbReference type="EMBL" id="LGRX02035615">
    <property type="protein sequence ID" value="KAK3233846.1"/>
    <property type="molecule type" value="Genomic_DNA"/>
</dbReference>
<evidence type="ECO:0000313" key="4">
    <source>
        <dbReference type="Proteomes" id="UP001190700"/>
    </source>
</evidence>
<feature type="compositionally biased region" description="Basic and acidic residues" evidence="1">
    <location>
        <begin position="604"/>
        <end position="616"/>
    </location>
</feature>
<proteinExistence type="predicted"/>
<feature type="region of interest" description="Disordered" evidence="1">
    <location>
        <begin position="1540"/>
        <end position="1579"/>
    </location>
</feature>
<accession>A0AAE0BC36</accession>
<dbReference type="SUPFAM" id="SSF56112">
    <property type="entry name" value="Protein kinase-like (PK-like)"/>
    <property type="match status" value="1"/>
</dbReference>
<feature type="compositionally biased region" description="Low complexity" evidence="1">
    <location>
        <begin position="2143"/>
        <end position="2155"/>
    </location>
</feature>
<evidence type="ECO:0000259" key="2">
    <source>
        <dbReference type="PROSITE" id="PS50011"/>
    </source>
</evidence>
<dbReference type="GO" id="GO:0005524">
    <property type="term" value="F:ATP binding"/>
    <property type="evidence" value="ECO:0007669"/>
    <property type="project" value="InterPro"/>
</dbReference>
<dbReference type="CDD" id="cd22744">
    <property type="entry name" value="OTU"/>
    <property type="match status" value="1"/>
</dbReference>
<reference evidence="3 4" key="1">
    <citation type="journal article" date="2015" name="Genome Biol. Evol.">
        <title>Comparative Genomics of a Bacterivorous Green Alga Reveals Evolutionary Causalities and Consequences of Phago-Mixotrophic Mode of Nutrition.</title>
        <authorList>
            <person name="Burns J.A."/>
            <person name="Paasch A."/>
            <person name="Narechania A."/>
            <person name="Kim E."/>
        </authorList>
    </citation>
    <scope>NUCLEOTIDE SEQUENCE [LARGE SCALE GENOMIC DNA]</scope>
    <source>
        <strain evidence="3 4">PLY_AMNH</strain>
    </source>
</reference>
<feature type="region of interest" description="Disordered" evidence="1">
    <location>
        <begin position="2130"/>
        <end position="2155"/>
    </location>
</feature>
<feature type="compositionally biased region" description="Acidic residues" evidence="1">
    <location>
        <begin position="617"/>
        <end position="634"/>
    </location>
</feature>
<dbReference type="PANTHER" id="PTHR44305:SF24">
    <property type="entry name" value="TYROSINE-PROTEIN KINASE C03B1.5-RELATED"/>
    <property type="match status" value="1"/>
</dbReference>
<feature type="compositionally biased region" description="Pro residues" evidence="1">
    <location>
        <begin position="2502"/>
        <end position="2513"/>
    </location>
</feature>
<feature type="region of interest" description="Disordered" evidence="1">
    <location>
        <begin position="604"/>
        <end position="634"/>
    </location>
</feature>
<dbReference type="Proteomes" id="UP001190700">
    <property type="component" value="Unassembled WGS sequence"/>
</dbReference>
<evidence type="ECO:0000256" key="1">
    <source>
        <dbReference type="SAM" id="MobiDB-lite"/>
    </source>
</evidence>
<dbReference type="CDD" id="cd00180">
    <property type="entry name" value="PKc"/>
    <property type="match status" value="1"/>
</dbReference>
<dbReference type="InterPro" id="IPR011009">
    <property type="entry name" value="Kinase-like_dom_sf"/>
</dbReference>
<evidence type="ECO:0000313" key="3">
    <source>
        <dbReference type="EMBL" id="KAK3233846.1"/>
    </source>
</evidence>
<dbReference type="InterPro" id="IPR008942">
    <property type="entry name" value="ENTH_VHS"/>
</dbReference>
<dbReference type="GO" id="GO:0004672">
    <property type="term" value="F:protein kinase activity"/>
    <property type="evidence" value="ECO:0007669"/>
    <property type="project" value="InterPro"/>
</dbReference>
<feature type="region of interest" description="Disordered" evidence="1">
    <location>
        <begin position="2477"/>
        <end position="2573"/>
    </location>
</feature>
<dbReference type="PROSITE" id="PS50011">
    <property type="entry name" value="PROTEIN_KINASE_DOM"/>
    <property type="match status" value="1"/>
</dbReference>
<protein>
    <recommendedName>
        <fullName evidence="2">Protein kinase domain-containing protein</fullName>
    </recommendedName>
</protein>
<dbReference type="Pfam" id="PF00069">
    <property type="entry name" value="Pkinase"/>
    <property type="match status" value="1"/>
</dbReference>
<dbReference type="SMART" id="SM00220">
    <property type="entry name" value="S_TKc"/>
    <property type="match status" value="1"/>
</dbReference>
<gene>
    <name evidence="3" type="ORF">CYMTET_55885</name>
</gene>
<keyword evidence="4" id="KW-1185">Reference proteome</keyword>
<feature type="region of interest" description="Disordered" evidence="1">
    <location>
        <begin position="1"/>
        <end position="28"/>
    </location>
</feature>
<sequence length="2741" mass="307841">METSVEDVSGTEYGNESMEIDGGDGYSVEANDAEMDQAVDGVELRTPALEEAQMLRHSLNCRNRKDFAGERNLSTVLLWKDLKVRSPAKQRAAKNTIRELGLVDGHFSFKHFLQNRNLIEGQVDQQCPDHQFEVVSIQAFGSPRYKNKLKRLAVKYHRDHPDFGMDARLAIVNQVREDAQCAPLHTDDRDYEKTFQTEFENLLRGIEDGAEFGTDTTLAALANCLEVEIRVVHSLEGSPTEMLAGDAGGVSYSAHKPEGCAETAIRKVLYVTCCGKSYSTLRFAGEATSSEAGATCDKKFWERKWQNQNLESVRDMHGSVKELLEELPKRLSLHQIKTGSEGRWEVSSGVEMGELRGVWEWGELRRWEWGELRGGNGEVEMGEGLGGGGNGEVEMRAQGVGMRAQGVGSGGGNGVELWGWVPRASGAAGALIDAQYHINYSADCVSSVIMGQAGAGKTSTANAVINKCLPDDEDLAAATEHGGVDVAYHFVPQPGGAASDGVESGLPEGSAMTEQDTVEQIKRQMREVLADKKVTENFYMADDADMADNGGGDSDSKFCMPLVAGYCGRVTALPTPVKLMPREDNAAHLVIHYRMARDISEAFSKGKEVRDAPQHDEDADSEPDFFGEEEGDTEQVGEKAVEDGPFWESQCLELLGFPYRKGQTVLHDITDEEWVLPPRINFCLGKILDIRIEADTKEAMCTELRNHIFFHTASWRTESNLASHWAAISKVEIIMPCREGHNLTLVDLPGYEEVTSHPFRMKLVSDAHKDHQRYVTLLHAFAPDRDPPGDVLRHLTSALLEDMKDDNDREINILQDIIRDKDKHVIASIPMDMLLVRARRDVKTFEQLQSRHDSLTKTFGGWWKGEINTVMSTYGAGQASRDLVHERLHHMIINVQGMQAIEAVDHADRDERLCKDLSDLVAKIQQHEDLLVKNHYETALKILIEECITPLYSYLSQLFESSSVDFNSVRELESGSCDIGDFLHRTAFEEQRASVESLMRSLEDMARSYEKDSQPNKIMRRLYVKKNVVDSKSEFKYYVDKGSRQGKAVRCTDLGNQLRDKCPQKVHVTDLIMPGVKNGDMVAALQNYICERDDHGLSKVMAICSATMKKICGHLMPLLTGSAEEGEKRDAARTRRYEHFENEFGSKLALLGNHTADQMRAACELKLGPRLVEAMKEHLPKYFKEIDREKSKTTPKSKGRIASLAKGSLEHVKKIINDVLEELRQEFDRVFSHQESEVKKLCEAMRVRQQRERKDSNTTQDQVNRAHIIEASDAYRAHLCAILVPAIKTWTKLLNPEDGSVLHMSVDGMEELAERAPRLRRRLEELCGECVHGIAKQETVFAKLRHVQIWWSQEDNDGLDAEQRAMQAYEMQPGRRHNAYLMCDMGESDDGEEDKKSRVKIRYQSGLEVYCDDERLRTLLERQELKPREHQDILTGLEADRRCPDGFWWIRDAGERGRQIAVEELYAKIQDLQIGPPLSLQRELAAHCSHGTWQHIAQWLCVGLAAEEHAISEQQQQKIAGTARDLRELAYVLFGKGKAKDADGLPVSESAPHEARDTEPASLQKAASVNEGDEQDTKRQLEQLYVTGKSLYDHCKDPENCRCMFRKLGKYKLETMAARKATNAKQGEGITCVKYVELQYDVEIPVRRAYAAEEPDRRLCSQCMMKQKCAFQTENWKQFLMCRQAVSASDTGRGVPEFRRKGGAKKPLPPLGTSNTWTLQQPAKGQRCCNGIRCQSSVSVQRSPPLCSACHGHIQAPRPAASAHESAQDQDQEMFSLEALQRKLREWEGDPAEQQRLQKNMFRTASVKKLATWLREHSDKCAEVVQEWRAAFNSGDKMKKGYLMILYQTLPCLKTDARTSYVDAFLNVLPEVAEQCKAEEELRAMLDRFVAHWRDFPAVYSREKLDKLSQILHCRKAPARKAINNADFGISAKFQEALRPYIDVKIPVQCFELRDASTASVLNVFLDHALQTGTFSAAAVSLGAFMPNMCGGEWYPVAVKKCETQKRRAEGRVLDLPIQHPAVVKVLKQFHENGSTFLVMEICGGNLMDLLCQMRHADKKIPWHHFVRLFKQLMSGLKLLHSHRAGGTAGGLYSDIKPENILYTGNITDPSSLSLKFGDMDASVKVQAGSDGWEAPERMRPGEPSSPSEAAAPSREAAAKSDVWTLGLIAWYMLDLVANVGNIKDDHHWVGPYSAKPIWETAEDVREGFFHRTELRGRLQAEREYITSAHATESKPRFLRYAQNAKNFRARLQVGSGADEYQADLCANLLADMLEQDAKLRPTATEVLEHPLFWTLPDVVAAMMKFNTAYCYNNNNNNTPEFETFAEAFNSWRTAGGVEEKIGKWNRRVLDFVKANSILKRADKWPRGSGPKKSANPVEFGRSPREYLRWSQALLERHREDHTSIRYYSGRDQEEKLTSMCRSILCIPWLPAWLFYQRLLVSGSQIGGAAGARCWEHVAPRFAIAYDVNGRDKRAAGVAARSASQPEQPARARADVRMSEAPVPPSPSRPPPQRESSLQKQASDSRPVGGPSGLALPPLTIPKRKHPVGNSAGSPMSSKRIKPPNEAPTRNAPVQAPAQNAPVQAPAQNAPVQVQVRHTSGARQAQAPSPFFRHDICQLPESRTRRPGPYKGSAPAEHPALRKFIDGQVEEMRREDPGSNVDAETLRKSVRDTLRQGGYQYKLPRTRSRGAALDRVKAMARTISERFGVRVRCVHQEIILDWRSEDAISKILEQVRGVRRG</sequence>
<comment type="caution">
    <text evidence="3">The sequence shown here is derived from an EMBL/GenBank/DDBJ whole genome shotgun (WGS) entry which is preliminary data.</text>
</comment>
<dbReference type="InterPro" id="IPR053083">
    <property type="entry name" value="TF_kinase-domain_protein"/>
</dbReference>
<dbReference type="Gene3D" id="1.10.510.10">
    <property type="entry name" value="Transferase(Phosphotransferase) domain 1"/>
    <property type="match status" value="1"/>
</dbReference>
<organism evidence="3 4">
    <name type="scientific">Cymbomonas tetramitiformis</name>
    <dbReference type="NCBI Taxonomy" id="36881"/>
    <lineage>
        <taxon>Eukaryota</taxon>
        <taxon>Viridiplantae</taxon>
        <taxon>Chlorophyta</taxon>
        <taxon>Pyramimonadophyceae</taxon>
        <taxon>Pyramimonadales</taxon>
        <taxon>Pyramimonadaceae</taxon>
        <taxon>Cymbomonas</taxon>
    </lineage>
</organism>
<name>A0AAE0BC36_9CHLO</name>
<dbReference type="PANTHER" id="PTHR44305">
    <property type="entry name" value="SI:DKEY-192D15.2-RELATED"/>
    <property type="match status" value="1"/>
</dbReference>